<evidence type="ECO:0000313" key="2">
    <source>
        <dbReference type="Proteomes" id="UP000789396"/>
    </source>
</evidence>
<dbReference type="EMBL" id="CAJVPZ010020345">
    <property type="protein sequence ID" value="CAG8699892.1"/>
    <property type="molecule type" value="Genomic_DNA"/>
</dbReference>
<comment type="caution">
    <text evidence="1">The sequence shown here is derived from an EMBL/GenBank/DDBJ whole genome shotgun (WGS) entry which is preliminary data.</text>
</comment>
<dbReference type="GO" id="GO:0003682">
    <property type="term" value="F:chromatin binding"/>
    <property type="evidence" value="ECO:0007669"/>
    <property type="project" value="InterPro"/>
</dbReference>
<dbReference type="OrthoDB" id="10250130at2759"/>
<gene>
    <name evidence="1" type="ORF">RFULGI_LOCUS10363</name>
</gene>
<dbReference type="Gene3D" id="2.120.10.80">
    <property type="entry name" value="Kelch-type beta propeller"/>
    <property type="match status" value="1"/>
</dbReference>
<keyword evidence="2" id="KW-1185">Reference proteome</keyword>
<dbReference type="InterPro" id="IPR015915">
    <property type="entry name" value="Kelch-typ_b-propeller"/>
</dbReference>
<dbReference type="Proteomes" id="UP000789396">
    <property type="component" value="Unassembled WGS sequence"/>
</dbReference>
<accession>A0A9N9HPU4</accession>
<evidence type="ECO:0000313" key="1">
    <source>
        <dbReference type="EMBL" id="CAG8699892.1"/>
    </source>
</evidence>
<dbReference type="Pfam" id="PF24681">
    <property type="entry name" value="Kelch_KLHDC2_KLHL20_DRC7"/>
    <property type="match status" value="1"/>
</dbReference>
<protein>
    <submittedName>
        <fullName evidence="1">10481_t:CDS:1</fullName>
    </submittedName>
</protein>
<reference evidence="1" key="1">
    <citation type="submission" date="2021-06" db="EMBL/GenBank/DDBJ databases">
        <authorList>
            <person name="Kallberg Y."/>
            <person name="Tangrot J."/>
            <person name="Rosling A."/>
        </authorList>
    </citation>
    <scope>NUCLEOTIDE SEQUENCE</scope>
    <source>
        <strain evidence="1">IN212</strain>
    </source>
</reference>
<dbReference type="GO" id="GO:0005737">
    <property type="term" value="C:cytoplasm"/>
    <property type="evidence" value="ECO:0007669"/>
    <property type="project" value="TreeGrafter"/>
</dbReference>
<dbReference type="PANTHER" id="PTHR46461">
    <property type="entry name" value="KELCH DOMAIN-CONTAINING PROTEIN 3"/>
    <property type="match status" value="1"/>
</dbReference>
<organism evidence="1 2">
    <name type="scientific">Racocetra fulgida</name>
    <dbReference type="NCBI Taxonomy" id="60492"/>
    <lineage>
        <taxon>Eukaryota</taxon>
        <taxon>Fungi</taxon>
        <taxon>Fungi incertae sedis</taxon>
        <taxon>Mucoromycota</taxon>
        <taxon>Glomeromycotina</taxon>
        <taxon>Glomeromycetes</taxon>
        <taxon>Diversisporales</taxon>
        <taxon>Gigasporaceae</taxon>
        <taxon>Racocetra</taxon>
    </lineage>
</organism>
<dbReference type="InterPro" id="IPR052637">
    <property type="entry name" value="KLHDC3-like"/>
</dbReference>
<dbReference type="AlphaFoldDB" id="A0A9N9HPU4"/>
<dbReference type="PANTHER" id="PTHR46461:SF1">
    <property type="entry name" value="KELCH DOMAIN-CONTAINING PROTEIN 3"/>
    <property type="match status" value="1"/>
</dbReference>
<name>A0A9N9HPU4_9GLOM</name>
<proteinExistence type="predicted"/>
<dbReference type="SUPFAM" id="SSF117281">
    <property type="entry name" value="Kelch motif"/>
    <property type="match status" value="1"/>
</dbReference>
<sequence length="386" mass="44720">MEQLNKDDRKNLSKTCRWLYRMTNKFRFGFVSPEWEGVNVSGIDNSNIIASNYRDGVWSDNTFYLVIFSSDRPICWSLNLADRPIRWNKKEIDLESPDQYEPVRYSAAAIVTNTTNTKMYIFGGENIETEKLSNALYELDFKTSKMIKIESSATPAPRKMHSLNAISNERLAMFGGRCLMNEGGEMYDTQHFAIYDIENKSWSYVESMPYRRASHSTMVLDEKLYIYGGQNSSFSSTEIQIHDDKDIHLYDVRQENWNKIIAPYPDGSRLSPTLTLPSYWIKTDGSKVGRRVHAAMFSMHKRIIILNGEERDNFEYEENEQPWELLKSLSLEERNWDHIRVKGLPQMGCVAVVGEYEGETKGIFVVGKVHNDDNLIMGWIKDSIDI</sequence>